<organism evidence="2 3">
    <name type="scientific">Lentinula edodes</name>
    <name type="common">Shiitake mushroom</name>
    <name type="synonym">Lentinus edodes</name>
    <dbReference type="NCBI Taxonomy" id="5353"/>
    <lineage>
        <taxon>Eukaryota</taxon>
        <taxon>Fungi</taxon>
        <taxon>Dikarya</taxon>
        <taxon>Basidiomycota</taxon>
        <taxon>Agaricomycotina</taxon>
        <taxon>Agaricomycetes</taxon>
        <taxon>Agaricomycetidae</taxon>
        <taxon>Agaricales</taxon>
        <taxon>Marasmiineae</taxon>
        <taxon>Omphalotaceae</taxon>
        <taxon>Lentinula</taxon>
    </lineage>
</organism>
<sequence length="83" mass="9234">MSAQVASSTSATARNMADNDSTSRTGGSQGKRRRFIRRRGRKPSLDSDDEVERELRKTSNPMNNPESSRQARVRAQKVPLISS</sequence>
<dbReference type="AlphaFoldDB" id="A0A1Q3E180"/>
<feature type="region of interest" description="Disordered" evidence="1">
    <location>
        <begin position="1"/>
        <end position="83"/>
    </location>
</feature>
<dbReference type="EMBL" id="BDGU01000049">
    <property type="protein sequence ID" value="GAW01003.1"/>
    <property type="molecule type" value="Genomic_DNA"/>
</dbReference>
<name>A0A1Q3E180_LENED</name>
<evidence type="ECO:0000313" key="2">
    <source>
        <dbReference type="EMBL" id="GAW01003.1"/>
    </source>
</evidence>
<feature type="compositionally biased region" description="Low complexity" evidence="1">
    <location>
        <begin position="1"/>
        <end position="13"/>
    </location>
</feature>
<keyword evidence="3" id="KW-1185">Reference proteome</keyword>
<evidence type="ECO:0000313" key="3">
    <source>
        <dbReference type="Proteomes" id="UP000188533"/>
    </source>
</evidence>
<gene>
    <name evidence="2" type="ORF">LENED_002571</name>
</gene>
<proteinExistence type="predicted"/>
<protein>
    <submittedName>
        <fullName evidence="2">Uncharacterized protein</fullName>
    </submittedName>
</protein>
<evidence type="ECO:0000256" key="1">
    <source>
        <dbReference type="SAM" id="MobiDB-lite"/>
    </source>
</evidence>
<reference evidence="2 3" key="1">
    <citation type="submission" date="2016-08" db="EMBL/GenBank/DDBJ databases">
        <authorList>
            <consortium name="Lentinula edodes genome sequencing consortium"/>
            <person name="Sakamoto Y."/>
            <person name="Nakade K."/>
            <person name="Sato S."/>
            <person name="Yoshida Y."/>
            <person name="Miyazaki K."/>
            <person name="Natsume S."/>
            <person name="Konno N."/>
        </authorList>
    </citation>
    <scope>NUCLEOTIDE SEQUENCE [LARGE SCALE GENOMIC DNA]</scope>
    <source>
        <strain evidence="2 3">NBRC 111202</strain>
    </source>
</reference>
<feature type="compositionally biased region" description="Basic residues" evidence="1">
    <location>
        <begin position="30"/>
        <end position="42"/>
    </location>
</feature>
<dbReference type="Proteomes" id="UP000188533">
    <property type="component" value="Unassembled WGS sequence"/>
</dbReference>
<accession>A0A1Q3E180</accession>
<comment type="caution">
    <text evidence="2">The sequence shown here is derived from an EMBL/GenBank/DDBJ whole genome shotgun (WGS) entry which is preliminary data.</text>
</comment>
<reference evidence="2 3" key="2">
    <citation type="submission" date="2017-02" db="EMBL/GenBank/DDBJ databases">
        <title>A genome survey and senescence transcriptome analysis in Lentinula edodes.</title>
        <authorList>
            <person name="Sakamoto Y."/>
            <person name="Nakade K."/>
            <person name="Sato S."/>
            <person name="Yoshida Y."/>
            <person name="Miyazaki K."/>
            <person name="Natsume S."/>
            <person name="Konno N."/>
        </authorList>
    </citation>
    <scope>NUCLEOTIDE SEQUENCE [LARGE SCALE GENOMIC DNA]</scope>
    <source>
        <strain evidence="2 3">NBRC 111202</strain>
    </source>
</reference>
<feature type="compositionally biased region" description="Polar residues" evidence="1">
    <location>
        <begin position="58"/>
        <end position="70"/>
    </location>
</feature>